<dbReference type="OrthoDB" id="117070at2157"/>
<evidence type="ECO:0000313" key="4">
    <source>
        <dbReference type="EMBL" id="ABD42380.1"/>
    </source>
</evidence>
<dbReference type="InterPro" id="IPR028976">
    <property type="entry name" value="CheC-like_sf"/>
</dbReference>
<dbReference type="AlphaFoldDB" id="Q2FSS1"/>
<dbReference type="PANTHER" id="PTHR43693">
    <property type="entry name" value="PROTEIN PHOSPHATASE CHEZ"/>
    <property type="match status" value="1"/>
</dbReference>
<dbReference type="GO" id="GO:0006935">
    <property type="term" value="P:chemotaxis"/>
    <property type="evidence" value="ECO:0007669"/>
    <property type="project" value="UniProtKB-KW"/>
</dbReference>
<evidence type="ECO:0000256" key="2">
    <source>
        <dbReference type="ARBA" id="ARBA00022801"/>
    </source>
</evidence>
<dbReference type="InParanoid" id="Q2FSS1"/>
<evidence type="ECO:0000256" key="1">
    <source>
        <dbReference type="ARBA" id="ARBA00022500"/>
    </source>
</evidence>
<name>Q2FSS1_METHJ</name>
<reference evidence="5" key="1">
    <citation type="journal article" date="2016" name="Stand. Genomic Sci.">
        <title>Complete genome sequence of Methanospirillum hungatei type strain JF1.</title>
        <authorList>
            <person name="Gunsalus R.P."/>
            <person name="Cook L.E."/>
            <person name="Crable B."/>
            <person name="Rohlin L."/>
            <person name="McDonald E."/>
            <person name="Mouttaki H."/>
            <person name="Sieber J.R."/>
            <person name="Poweleit N."/>
            <person name="Zhou H."/>
            <person name="Lapidus A.L."/>
            <person name="Daligault H.E."/>
            <person name="Land M."/>
            <person name="Gilna P."/>
            <person name="Ivanova N."/>
            <person name="Kyrpides N."/>
            <person name="Culley D.E."/>
            <person name="McInerney M.J."/>
        </authorList>
    </citation>
    <scope>NUCLEOTIDE SEQUENCE [LARGE SCALE GENOMIC DNA]</scope>
    <source>
        <strain evidence="5">ATCC 27890 / DSM 864 / NBRC 100397 / JF-1</strain>
    </source>
</reference>
<keyword evidence="5" id="KW-1185">Reference proteome</keyword>
<accession>Q2FSS1</accession>
<dbReference type="PANTHER" id="PTHR43693:SF1">
    <property type="entry name" value="PROTEIN PHOSPHATASE CHEZ"/>
    <property type="match status" value="1"/>
</dbReference>
<keyword evidence="1" id="KW-0145">Chemotaxis</keyword>
<dbReference type="GeneID" id="3924849"/>
<keyword evidence="2" id="KW-0378">Hydrolase</keyword>
<dbReference type="Proteomes" id="UP000001941">
    <property type="component" value="Chromosome"/>
</dbReference>
<dbReference type="eggNOG" id="arCOG02381">
    <property type="taxonomic scope" value="Archaea"/>
</dbReference>
<evidence type="ECO:0000313" key="5">
    <source>
        <dbReference type="Proteomes" id="UP000001941"/>
    </source>
</evidence>
<dbReference type="InterPro" id="IPR028051">
    <property type="entry name" value="CheX-like_dom"/>
</dbReference>
<feature type="domain" description="Chemotaxis phosphatase CheX-like" evidence="3">
    <location>
        <begin position="67"/>
        <end position="148"/>
    </location>
</feature>
<dbReference type="EMBL" id="CP000254">
    <property type="protein sequence ID" value="ABD42380.1"/>
    <property type="molecule type" value="Genomic_DNA"/>
</dbReference>
<dbReference type="CDD" id="cd17910">
    <property type="entry name" value="CheC_ClassII"/>
    <property type="match status" value="1"/>
</dbReference>
<dbReference type="EnsemblBacteria" id="ABD42380">
    <property type="protein sequence ID" value="ABD42380"/>
    <property type="gene ID" value="Mhun_2685"/>
</dbReference>
<dbReference type="GO" id="GO:0016787">
    <property type="term" value="F:hydrolase activity"/>
    <property type="evidence" value="ECO:0007669"/>
    <property type="project" value="UniProtKB-KW"/>
</dbReference>
<dbReference type="Gene3D" id="3.40.1550.10">
    <property type="entry name" value="CheC-like"/>
    <property type="match status" value="1"/>
</dbReference>
<dbReference type="RefSeq" id="WP_011449636.1">
    <property type="nucleotide sequence ID" value="NC_007796.1"/>
</dbReference>
<dbReference type="InterPro" id="IPR050992">
    <property type="entry name" value="CheZ_family_phosphatases"/>
</dbReference>
<dbReference type="Pfam" id="PF13690">
    <property type="entry name" value="CheX"/>
    <property type="match status" value="1"/>
</dbReference>
<organism evidence="4 5">
    <name type="scientific">Methanospirillum hungatei JF-1 (strain ATCC 27890 / DSM 864 / NBRC 100397 / JF-1)</name>
    <dbReference type="NCBI Taxonomy" id="323259"/>
    <lineage>
        <taxon>Archaea</taxon>
        <taxon>Methanobacteriati</taxon>
        <taxon>Methanobacteriota</taxon>
        <taxon>Stenosarchaea group</taxon>
        <taxon>Methanomicrobia</taxon>
        <taxon>Methanomicrobiales</taxon>
        <taxon>Methanospirillaceae</taxon>
        <taxon>Methanospirillum</taxon>
    </lineage>
</organism>
<dbReference type="STRING" id="323259.Mhun_2685"/>
<gene>
    <name evidence="4" type="ordered locus">Mhun_2685</name>
</gene>
<proteinExistence type="predicted"/>
<dbReference type="KEGG" id="mhu:Mhun_2685"/>
<evidence type="ECO:0000259" key="3">
    <source>
        <dbReference type="Pfam" id="PF13690"/>
    </source>
</evidence>
<protein>
    <submittedName>
        <fullName evidence="4">CheC, inhibitor of MCP methylation</fullName>
    </submittedName>
</protein>
<sequence length="199" mass="22244">MNHITQPVLDGMVELVNIGVGRSAGSLNTLTGHHVSLRVPEIKIIRVTELKKELPCPDLPFTVISQDYSGAFDGTAMLMFPQESAEGIFRLMIGEEKKNQTNDELWQMTLTEIANIIVNAVMGSITNILGKKIKFHIPEYHEDSLEHILTDSRFLGEETVAVVHTIFEVREIEISGKIVILLTTRSIETIAEFITEKMA</sequence>
<dbReference type="SUPFAM" id="SSF103039">
    <property type="entry name" value="CheC-like"/>
    <property type="match status" value="1"/>
</dbReference>
<dbReference type="HOGENOM" id="CLU_087860_0_2_2"/>